<dbReference type="EMBL" id="MU005569">
    <property type="protein sequence ID" value="KAF2691879.1"/>
    <property type="molecule type" value="Genomic_DNA"/>
</dbReference>
<dbReference type="Proteomes" id="UP000799291">
    <property type="component" value="Unassembled WGS sequence"/>
</dbReference>
<dbReference type="OrthoDB" id="9978720at2759"/>
<keyword evidence="2" id="KW-0378">Hydrolase</keyword>
<dbReference type="InterPro" id="IPR050228">
    <property type="entry name" value="Carboxylesterase_BioH"/>
</dbReference>
<keyword evidence="3" id="KW-1185">Reference proteome</keyword>
<dbReference type="PANTHER" id="PTHR43194:SF4">
    <property type="entry name" value="AB HYDROLASE-1 DOMAIN-CONTAINING PROTEIN"/>
    <property type="match status" value="1"/>
</dbReference>
<evidence type="ECO:0000256" key="1">
    <source>
        <dbReference type="SAM" id="SignalP"/>
    </source>
</evidence>
<feature type="chain" id="PRO_5026086752" evidence="1">
    <location>
        <begin position="19"/>
        <end position="392"/>
    </location>
</feature>
<proteinExistence type="predicted"/>
<keyword evidence="1" id="KW-0732">Signal</keyword>
<gene>
    <name evidence="2" type="ORF">K458DRAFT_353978</name>
</gene>
<protein>
    <submittedName>
        <fullName evidence="2">Alpha/beta-hydrolase</fullName>
    </submittedName>
</protein>
<dbReference type="SUPFAM" id="SSF53474">
    <property type="entry name" value="alpha/beta-Hydrolases"/>
    <property type="match status" value="1"/>
</dbReference>
<reference evidence="2" key="1">
    <citation type="journal article" date="2020" name="Stud. Mycol.">
        <title>101 Dothideomycetes genomes: a test case for predicting lifestyles and emergence of pathogens.</title>
        <authorList>
            <person name="Haridas S."/>
            <person name="Albert R."/>
            <person name="Binder M."/>
            <person name="Bloem J."/>
            <person name="Labutti K."/>
            <person name="Salamov A."/>
            <person name="Andreopoulos B."/>
            <person name="Baker S."/>
            <person name="Barry K."/>
            <person name="Bills G."/>
            <person name="Bluhm B."/>
            <person name="Cannon C."/>
            <person name="Castanera R."/>
            <person name="Culley D."/>
            <person name="Daum C."/>
            <person name="Ezra D."/>
            <person name="Gonzalez J."/>
            <person name="Henrissat B."/>
            <person name="Kuo A."/>
            <person name="Liang C."/>
            <person name="Lipzen A."/>
            <person name="Lutzoni F."/>
            <person name="Magnuson J."/>
            <person name="Mondo S."/>
            <person name="Nolan M."/>
            <person name="Ohm R."/>
            <person name="Pangilinan J."/>
            <person name="Park H.-J."/>
            <person name="Ramirez L."/>
            <person name="Alfaro M."/>
            <person name="Sun H."/>
            <person name="Tritt A."/>
            <person name="Yoshinaga Y."/>
            <person name="Zwiers L.-H."/>
            <person name="Turgeon B."/>
            <person name="Goodwin S."/>
            <person name="Spatafora J."/>
            <person name="Crous P."/>
            <person name="Grigoriev I."/>
        </authorList>
    </citation>
    <scope>NUCLEOTIDE SEQUENCE</scope>
    <source>
        <strain evidence="2">CBS 122367</strain>
    </source>
</reference>
<evidence type="ECO:0000313" key="2">
    <source>
        <dbReference type="EMBL" id="KAF2691879.1"/>
    </source>
</evidence>
<dbReference type="PANTHER" id="PTHR43194">
    <property type="entry name" value="HYDROLASE ALPHA/BETA FOLD FAMILY"/>
    <property type="match status" value="1"/>
</dbReference>
<name>A0A6G1JNZ9_9PLEO</name>
<dbReference type="AlphaFoldDB" id="A0A6G1JNZ9"/>
<dbReference type="CDD" id="cd12809">
    <property type="entry name" value="Esterase_713_like-2"/>
    <property type="match status" value="1"/>
</dbReference>
<accession>A0A6G1JNZ9</accession>
<feature type="signal peptide" evidence="1">
    <location>
        <begin position="1"/>
        <end position="18"/>
    </location>
</feature>
<dbReference type="InterPro" id="IPR029058">
    <property type="entry name" value="AB_hydrolase_fold"/>
</dbReference>
<dbReference type="GO" id="GO:0016787">
    <property type="term" value="F:hydrolase activity"/>
    <property type="evidence" value="ECO:0007669"/>
    <property type="project" value="UniProtKB-KW"/>
</dbReference>
<evidence type="ECO:0000313" key="3">
    <source>
        <dbReference type="Proteomes" id="UP000799291"/>
    </source>
</evidence>
<dbReference type="Gene3D" id="3.40.50.1820">
    <property type="entry name" value="alpha/beta hydrolase"/>
    <property type="match status" value="1"/>
</dbReference>
<sequence length="392" mass="42695">MWSPLILCGLAAAPLAVAGPLGSRAESVAWFKSKVPESVPETFGETPASRSYFYVGGRYVDAVSSEPNGRVMTGQMYIEKLVPASGSTQPYPLVFMTGGSQTGTNWLNTPDGRTGWASYFLSHGYTVYLTDQPQRGRSPWVPSDGSVSISNVTFVQNFFTSGEQFNSWPQAHLHTQWPGDGSPGDPTFDTFFAGEIQSQTNATKVTTNNVNAFTALLDKIGDAVLISHSQAGPYGWGVADARPDNVKAIVALEPEGPPFEQQVISRGAARPYGLTTLPLTYLPAVTDPSTDLPTVRIVSNSTHQSDCILQAEPAKQLVHLAKFPVLLYVTEASYHAYYDYCTLLYMEQAGMNVDYLDLPEVGIKGNAHFSFMEKNNLQISRVVEAWIQEVVS</sequence>
<organism evidence="2 3">
    <name type="scientific">Lentithecium fluviatile CBS 122367</name>
    <dbReference type="NCBI Taxonomy" id="1168545"/>
    <lineage>
        <taxon>Eukaryota</taxon>
        <taxon>Fungi</taxon>
        <taxon>Dikarya</taxon>
        <taxon>Ascomycota</taxon>
        <taxon>Pezizomycotina</taxon>
        <taxon>Dothideomycetes</taxon>
        <taxon>Pleosporomycetidae</taxon>
        <taxon>Pleosporales</taxon>
        <taxon>Massarineae</taxon>
        <taxon>Lentitheciaceae</taxon>
        <taxon>Lentithecium</taxon>
    </lineage>
</organism>